<organism evidence="2 3">
    <name type="scientific">Parasphingopyxis marina</name>
    <dbReference type="NCBI Taxonomy" id="2761622"/>
    <lineage>
        <taxon>Bacteria</taxon>
        <taxon>Pseudomonadati</taxon>
        <taxon>Pseudomonadota</taxon>
        <taxon>Alphaproteobacteria</taxon>
        <taxon>Sphingomonadales</taxon>
        <taxon>Sphingomonadaceae</taxon>
        <taxon>Parasphingopyxis</taxon>
    </lineage>
</organism>
<sequence length="189" mass="21127">MISQILSNPAVIAAFLSAIAAIAAAVATWRAPVSAARIGERLRRQGEGELESRRFRMNVFAYIMQGRAEIWSEETVRALNSIDVAFNHSVSVREAWAELYQALNTAPMQNHVVDERIRKLLREMAIDLGISDTLRLDDFGRIYFPTALAEERQARALERQATLQRLAGRGVAAQTNENAALELWPPKPD</sequence>
<name>A0A842HXZ1_9SPHN</name>
<evidence type="ECO:0000313" key="2">
    <source>
        <dbReference type="EMBL" id="MBC2777297.1"/>
    </source>
</evidence>
<reference evidence="2 3" key="1">
    <citation type="submission" date="2020-08" db="EMBL/GenBank/DDBJ databases">
        <title>Draft genome sequence of Parasphingopyxis sp. GrpM-11.</title>
        <authorList>
            <person name="Oh J."/>
            <person name="Roh D.-H."/>
        </authorList>
    </citation>
    <scope>NUCLEOTIDE SEQUENCE [LARGE SCALE GENOMIC DNA]</scope>
    <source>
        <strain evidence="2 3">GrpM-11</strain>
    </source>
</reference>
<feature type="domain" description="DUF6680" evidence="1">
    <location>
        <begin position="21"/>
        <end position="169"/>
    </location>
</feature>
<comment type="caution">
    <text evidence="2">The sequence shown here is derived from an EMBL/GenBank/DDBJ whole genome shotgun (WGS) entry which is preliminary data.</text>
</comment>
<gene>
    <name evidence="2" type="ORF">H6P80_06660</name>
</gene>
<dbReference type="Proteomes" id="UP000564378">
    <property type="component" value="Unassembled WGS sequence"/>
</dbReference>
<dbReference type="InterPro" id="IPR046502">
    <property type="entry name" value="DUF6680"/>
</dbReference>
<keyword evidence="3" id="KW-1185">Reference proteome</keyword>
<dbReference type="Pfam" id="PF20385">
    <property type="entry name" value="DUF6680"/>
    <property type="match status" value="1"/>
</dbReference>
<dbReference type="EMBL" id="JACJVJ010000001">
    <property type="protein sequence ID" value="MBC2777297.1"/>
    <property type="molecule type" value="Genomic_DNA"/>
</dbReference>
<evidence type="ECO:0000259" key="1">
    <source>
        <dbReference type="Pfam" id="PF20385"/>
    </source>
</evidence>
<proteinExistence type="predicted"/>
<dbReference type="RefSeq" id="WP_185800517.1">
    <property type="nucleotide sequence ID" value="NZ_JACJVJ010000001.1"/>
</dbReference>
<evidence type="ECO:0000313" key="3">
    <source>
        <dbReference type="Proteomes" id="UP000564378"/>
    </source>
</evidence>
<dbReference type="AlphaFoldDB" id="A0A842HXZ1"/>
<accession>A0A842HXZ1</accession>
<protein>
    <recommendedName>
        <fullName evidence="1">DUF6680 domain-containing protein</fullName>
    </recommendedName>
</protein>